<evidence type="ECO:0000259" key="7">
    <source>
        <dbReference type="SMART" id="SM00905"/>
    </source>
</evidence>
<evidence type="ECO:0000256" key="5">
    <source>
        <dbReference type="ARBA" id="ARBA00023239"/>
    </source>
</evidence>
<reference evidence="8 9" key="1">
    <citation type="journal article" date="2024" name="Nat. Commun.">
        <title>Phylogenomics reveals the evolutionary origins of lichenization in chlorophyte algae.</title>
        <authorList>
            <person name="Puginier C."/>
            <person name="Libourel C."/>
            <person name="Otte J."/>
            <person name="Skaloud P."/>
            <person name="Haon M."/>
            <person name="Grisel S."/>
            <person name="Petersen M."/>
            <person name="Berrin J.G."/>
            <person name="Delaux P.M."/>
            <person name="Dal Grande F."/>
            <person name="Keller J."/>
        </authorList>
    </citation>
    <scope>NUCLEOTIDE SEQUENCE [LARGE SCALE GENOMIC DNA]</scope>
    <source>
        <strain evidence="8 9">SAG 216-7</strain>
    </source>
</reference>
<dbReference type="PANTHER" id="PTHR42844">
    <property type="entry name" value="DIHYDRONEOPTERIN ALDOLASE 1-RELATED"/>
    <property type="match status" value="1"/>
</dbReference>
<dbReference type="EC" id="4.1.2.25" evidence="6"/>
<dbReference type="EMBL" id="JALJOT010000006">
    <property type="protein sequence ID" value="KAK9909876.1"/>
    <property type="molecule type" value="Genomic_DNA"/>
</dbReference>
<evidence type="ECO:0000256" key="6">
    <source>
        <dbReference type="RuleBase" id="RU362079"/>
    </source>
</evidence>
<dbReference type="SUPFAM" id="SSF55620">
    <property type="entry name" value="Tetrahydrobiopterin biosynthesis enzymes-like"/>
    <property type="match status" value="1"/>
</dbReference>
<evidence type="ECO:0000256" key="2">
    <source>
        <dbReference type="ARBA" id="ARBA00005013"/>
    </source>
</evidence>
<proteinExistence type="inferred from homology"/>
<comment type="pathway">
    <text evidence="2 6">Cofactor biosynthesis; tetrahydrofolate biosynthesis; 2-amino-4-hydroxy-6-hydroxymethyl-7,8-dihydropteridine diphosphate from 7,8-dihydroneopterin triphosphate: step 3/4.</text>
</comment>
<dbReference type="Proteomes" id="UP001491310">
    <property type="component" value="Unassembled WGS sequence"/>
</dbReference>
<keyword evidence="5 6" id="KW-0456">Lyase</keyword>
<dbReference type="InterPro" id="IPR006157">
    <property type="entry name" value="FolB_dom"/>
</dbReference>
<organism evidence="8 9">
    <name type="scientific">Coccomyxa subellipsoidea</name>
    <dbReference type="NCBI Taxonomy" id="248742"/>
    <lineage>
        <taxon>Eukaryota</taxon>
        <taxon>Viridiplantae</taxon>
        <taxon>Chlorophyta</taxon>
        <taxon>core chlorophytes</taxon>
        <taxon>Trebouxiophyceae</taxon>
        <taxon>Trebouxiophyceae incertae sedis</taxon>
        <taxon>Coccomyxaceae</taxon>
        <taxon>Coccomyxa</taxon>
    </lineage>
</organism>
<name>A0ABR2YTF1_9CHLO</name>
<comment type="similarity">
    <text evidence="3 6">Belongs to the DHNA family.</text>
</comment>
<evidence type="ECO:0000313" key="9">
    <source>
        <dbReference type="Proteomes" id="UP001491310"/>
    </source>
</evidence>
<feature type="domain" description="Dihydroneopterin aldolase/epimerase" evidence="7">
    <location>
        <begin position="39"/>
        <end position="152"/>
    </location>
</feature>
<sequence length="161" mass="18105">MLRRLPSLARTYTRAIQPTHRRYATGVIVPGIPAGPDKIHLNGLVFYGYHGVLPEENKLGQKFVVDAQLLCDLQKPGLSDELVDTVDYAAVYKDIKLIMEGKPHKLLESVAEDIAGTVLQDYDQVLGIRIKIQKPHVAIEGVVKYLGVEIERYRHEHDDIP</sequence>
<evidence type="ECO:0000256" key="3">
    <source>
        <dbReference type="ARBA" id="ARBA00005708"/>
    </source>
</evidence>
<evidence type="ECO:0000256" key="1">
    <source>
        <dbReference type="ARBA" id="ARBA00001353"/>
    </source>
</evidence>
<comment type="catalytic activity">
    <reaction evidence="1 6">
        <text>7,8-dihydroneopterin = 6-hydroxymethyl-7,8-dihydropterin + glycolaldehyde</text>
        <dbReference type="Rhea" id="RHEA:10540"/>
        <dbReference type="ChEBI" id="CHEBI:17001"/>
        <dbReference type="ChEBI" id="CHEBI:17071"/>
        <dbReference type="ChEBI" id="CHEBI:44841"/>
        <dbReference type="EC" id="4.1.2.25"/>
    </reaction>
</comment>
<dbReference type="Pfam" id="PF02152">
    <property type="entry name" value="FolB"/>
    <property type="match status" value="1"/>
</dbReference>
<accession>A0ABR2YTF1</accession>
<dbReference type="SMART" id="SM00905">
    <property type="entry name" value="FolB"/>
    <property type="match status" value="1"/>
</dbReference>
<gene>
    <name evidence="8" type="ORF">WJX75_008844</name>
</gene>
<dbReference type="PANTHER" id="PTHR42844:SF1">
    <property type="entry name" value="DIHYDRONEOPTERIN ALDOLASE 1-RELATED"/>
    <property type="match status" value="1"/>
</dbReference>
<keyword evidence="4 6" id="KW-0289">Folate biosynthesis</keyword>
<protein>
    <recommendedName>
        <fullName evidence="6">7,8-dihydroneopterin aldolase</fullName>
        <ecNumber evidence="6">4.1.2.25</ecNumber>
    </recommendedName>
</protein>
<dbReference type="InterPro" id="IPR043133">
    <property type="entry name" value="GTP-CH-I_C/QueF"/>
</dbReference>
<evidence type="ECO:0000313" key="8">
    <source>
        <dbReference type="EMBL" id="KAK9909876.1"/>
    </source>
</evidence>
<dbReference type="NCBIfam" id="TIGR00526">
    <property type="entry name" value="folB_dom"/>
    <property type="match status" value="1"/>
</dbReference>
<dbReference type="InterPro" id="IPR006156">
    <property type="entry name" value="Dihydroneopterin_aldolase"/>
</dbReference>
<dbReference type="CDD" id="cd00534">
    <property type="entry name" value="DHNA_DHNTPE"/>
    <property type="match status" value="1"/>
</dbReference>
<dbReference type="Gene3D" id="3.30.1130.10">
    <property type="match status" value="1"/>
</dbReference>
<evidence type="ECO:0000256" key="4">
    <source>
        <dbReference type="ARBA" id="ARBA00022909"/>
    </source>
</evidence>
<keyword evidence="9" id="KW-1185">Reference proteome</keyword>
<dbReference type="NCBIfam" id="TIGR00525">
    <property type="entry name" value="folB"/>
    <property type="match status" value="1"/>
</dbReference>
<comment type="caution">
    <text evidence="8">The sequence shown here is derived from an EMBL/GenBank/DDBJ whole genome shotgun (WGS) entry which is preliminary data.</text>
</comment>
<comment type="function">
    <text evidence="6">Catalyzes the conversion of 7,8-dihydroneopterin to 6-hydroxymethyl-7,8-dihydropterin.</text>
</comment>